<evidence type="ECO:0008006" key="7">
    <source>
        <dbReference type="Google" id="ProtNLM"/>
    </source>
</evidence>
<proteinExistence type="inferred from homology"/>
<organism evidence="5 6">
    <name type="scientific">Candidatus Portnoybacteria bacterium RBG_13_40_8</name>
    <dbReference type="NCBI Taxonomy" id="1801990"/>
    <lineage>
        <taxon>Bacteria</taxon>
        <taxon>Candidatus Portnoyibacteriota</taxon>
    </lineage>
</organism>
<dbReference type="GO" id="GO:1990904">
    <property type="term" value="C:ribonucleoprotein complex"/>
    <property type="evidence" value="ECO:0007669"/>
    <property type="project" value="UniProtKB-KW"/>
</dbReference>
<keyword evidence="3" id="KW-0687">Ribonucleoprotein</keyword>
<dbReference type="EMBL" id="MHMT01000012">
    <property type="protein sequence ID" value="OGZ32878.1"/>
    <property type="molecule type" value="Genomic_DNA"/>
</dbReference>
<accession>A0A1G2F5K9</accession>
<dbReference type="InterPro" id="IPR021137">
    <property type="entry name" value="Ribosomal_bL35-like"/>
</dbReference>
<dbReference type="AlphaFoldDB" id="A0A1G2F5K9"/>
<reference evidence="5 6" key="1">
    <citation type="journal article" date="2016" name="Nat. Commun.">
        <title>Thousands of microbial genomes shed light on interconnected biogeochemical processes in an aquifer system.</title>
        <authorList>
            <person name="Anantharaman K."/>
            <person name="Brown C.T."/>
            <person name="Hug L.A."/>
            <person name="Sharon I."/>
            <person name="Castelle C.J."/>
            <person name="Probst A.J."/>
            <person name="Thomas B.C."/>
            <person name="Singh A."/>
            <person name="Wilkins M.J."/>
            <person name="Karaoz U."/>
            <person name="Brodie E.L."/>
            <person name="Williams K.H."/>
            <person name="Hubbard S.S."/>
            <person name="Banfield J.F."/>
        </authorList>
    </citation>
    <scope>NUCLEOTIDE SEQUENCE [LARGE SCALE GENOMIC DNA]</scope>
</reference>
<dbReference type="GO" id="GO:0003735">
    <property type="term" value="F:structural constituent of ribosome"/>
    <property type="evidence" value="ECO:0007669"/>
    <property type="project" value="InterPro"/>
</dbReference>
<dbReference type="GO" id="GO:0006412">
    <property type="term" value="P:translation"/>
    <property type="evidence" value="ECO:0007669"/>
    <property type="project" value="InterPro"/>
</dbReference>
<evidence type="ECO:0000256" key="4">
    <source>
        <dbReference type="SAM" id="MobiDB-lite"/>
    </source>
</evidence>
<keyword evidence="2" id="KW-0689">Ribosomal protein</keyword>
<comment type="caution">
    <text evidence="5">The sequence shown here is derived from an EMBL/GenBank/DDBJ whole genome shotgun (WGS) entry which is preliminary data.</text>
</comment>
<dbReference type="Pfam" id="PF01632">
    <property type="entry name" value="Ribosomal_L35p"/>
    <property type="match status" value="1"/>
</dbReference>
<name>A0A1G2F5K9_9BACT</name>
<gene>
    <name evidence="5" type="ORF">A2V69_00695</name>
</gene>
<evidence type="ECO:0000313" key="5">
    <source>
        <dbReference type="EMBL" id="OGZ32878.1"/>
    </source>
</evidence>
<dbReference type="InterPro" id="IPR037229">
    <property type="entry name" value="Ribosomal_bL35_sf"/>
</dbReference>
<evidence type="ECO:0000256" key="3">
    <source>
        <dbReference type="ARBA" id="ARBA00023274"/>
    </source>
</evidence>
<protein>
    <recommendedName>
        <fullName evidence="7">50S ribosomal protein L35</fullName>
    </recommendedName>
</protein>
<sequence length="62" mass="7268">MPGKTKKSISKRFRITKNKKLMRRPQHQDHLSAGDSGKERRRKKGFKMVKDNTAKQLINTQC</sequence>
<evidence type="ECO:0000313" key="6">
    <source>
        <dbReference type="Proteomes" id="UP000177810"/>
    </source>
</evidence>
<feature type="compositionally biased region" description="Basic and acidic residues" evidence="4">
    <location>
        <begin position="26"/>
        <end position="38"/>
    </location>
</feature>
<comment type="similarity">
    <text evidence="1">Belongs to the bacterial ribosomal protein bL35 family.</text>
</comment>
<feature type="region of interest" description="Disordered" evidence="4">
    <location>
        <begin position="19"/>
        <end position="48"/>
    </location>
</feature>
<evidence type="ECO:0000256" key="2">
    <source>
        <dbReference type="ARBA" id="ARBA00022980"/>
    </source>
</evidence>
<dbReference type="SUPFAM" id="SSF143034">
    <property type="entry name" value="L35p-like"/>
    <property type="match status" value="1"/>
</dbReference>
<evidence type="ECO:0000256" key="1">
    <source>
        <dbReference type="ARBA" id="ARBA00006598"/>
    </source>
</evidence>
<dbReference type="Gene3D" id="4.10.410.60">
    <property type="match status" value="1"/>
</dbReference>
<dbReference type="Proteomes" id="UP000177810">
    <property type="component" value="Unassembled WGS sequence"/>
</dbReference>
<dbReference type="STRING" id="1801990.A2V69_00695"/>
<dbReference type="GO" id="GO:0005840">
    <property type="term" value="C:ribosome"/>
    <property type="evidence" value="ECO:0007669"/>
    <property type="project" value="UniProtKB-KW"/>
</dbReference>